<accession>A0A6G0T575</accession>
<dbReference type="EMBL" id="VYZN01000055">
    <property type="protein sequence ID" value="KAE9526208.1"/>
    <property type="molecule type" value="Genomic_DNA"/>
</dbReference>
<proteinExistence type="predicted"/>
<evidence type="ECO:0000313" key="2">
    <source>
        <dbReference type="Proteomes" id="UP000475862"/>
    </source>
</evidence>
<comment type="caution">
    <text evidence="1">The sequence shown here is derived from an EMBL/GenBank/DDBJ whole genome shotgun (WGS) entry which is preliminary data.</text>
</comment>
<sequence>MIAIYFCTIFLQSPARTRRILSQRRVGRGSSAIKLLPPPPLCHPTLDCWPLTMCRGPKAVKPGPLPIAYANSERLYIAKFNLCNNTFLSNSHCLSSISVYKVVIEDLKRFSIYLIENVQFELLVYDKHMFVLYLGGQKLFGQIQPNAGLSYNIVNSWVSPQSYTFKSHITSPLYVSMPYWSVSLNEVPVGSIRIYSLLFTIAIPVVRNILK</sequence>
<keyword evidence="2" id="KW-1185">Reference proteome</keyword>
<dbReference type="Proteomes" id="UP000475862">
    <property type="component" value="Unassembled WGS sequence"/>
</dbReference>
<organism evidence="1 2">
    <name type="scientific">Aphis glycines</name>
    <name type="common">Soybean aphid</name>
    <dbReference type="NCBI Taxonomy" id="307491"/>
    <lineage>
        <taxon>Eukaryota</taxon>
        <taxon>Metazoa</taxon>
        <taxon>Ecdysozoa</taxon>
        <taxon>Arthropoda</taxon>
        <taxon>Hexapoda</taxon>
        <taxon>Insecta</taxon>
        <taxon>Pterygota</taxon>
        <taxon>Neoptera</taxon>
        <taxon>Paraneoptera</taxon>
        <taxon>Hemiptera</taxon>
        <taxon>Sternorrhyncha</taxon>
        <taxon>Aphidomorpha</taxon>
        <taxon>Aphidoidea</taxon>
        <taxon>Aphididae</taxon>
        <taxon>Aphidini</taxon>
        <taxon>Aphis</taxon>
        <taxon>Aphis</taxon>
    </lineage>
</organism>
<gene>
    <name evidence="1" type="ORF">AGLY_013839</name>
</gene>
<name>A0A6G0T575_APHGL</name>
<reference evidence="1 2" key="1">
    <citation type="submission" date="2019-08" db="EMBL/GenBank/DDBJ databases">
        <title>The genome of the soybean aphid Biotype 1, its phylome, world population structure and adaptation to the North American continent.</title>
        <authorList>
            <person name="Giordano R."/>
            <person name="Donthu R.K."/>
            <person name="Hernandez A.G."/>
            <person name="Wright C.L."/>
            <person name="Zimin A.V."/>
        </authorList>
    </citation>
    <scope>NUCLEOTIDE SEQUENCE [LARGE SCALE GENOMIC DNA]</scope>
    <source>
        <tissue evidence="1">Whole aphids</tissue>
    </source>
</reference>
<evidence type="ECO:0000313" key="1">
    <source>
        <dbReference type="EMBL" id="KAE9526208.1"/>
    </source>
</evidence>
<protein>
    <submittedName>
        <fullName evidence="1">Uncharacterized protein</fullName>
    </submittedName>
</protein>
<dbReference type="AlphaFoldDB" id="A0A6G0T575"/>